<comment type="caution">
    <text evidence="1">The sequence shown here is derived from an EMBL/GenBank/DDBJ whole genome shotgun (WGS) entry which is preliminary data.</text>
</comment>
<keyword evidence="2" id="KW-1185">Reference proteome</keyword>
<organism evidence="1 2">
    <name type="scientific">Desulforamulus profundi</name>
    <dbReference type="NCBI Taxonomy" id="1383067"/>
    <lineage>
        <taxon>Bacteria</taxon>
        <taxon>Bacillati</taxon>
        <taxon>Bacillota</taxon>
        <taxon>Clostridia</taxon>
        <taxon>Eubacteriales</taxon>
        <taxon>Peptococcaceae</taxon>
        <taxon>Desulforamulus</taxon>
    </lineage>
</organism>
<name>A0A2C6LMU1_9FIRM</name>
<sequence>MRSHCLHGLLFFLSPGVTRVDNNYQTAAAAEQFQGMLNGNQRGAGLGDDFMIASGQVS</sequence>
<proteinExistence type="predicted"/>
<reference evidence="1 2" key="1">
    <citation type="submission" date="2013-09" db="EMBL/GenBank/DDBJ databases">
        <title>Biodegradation of hydrocarbons in the deep terrestrial subsurface : characterization of a microbial consortium composed of two Desulfotomaculum species originating from a deep geological formation.</title>
        <authorList>
            <person name="Aullo T."/>
            <person name="Berlendis S."/>
            <person name="Lascourreges J.-F."/>
            <person name="Dessort D."/>
            <person name="Saint-Laurent S."/>
            <person name="Schraauwers B."/>
            <person name="Mas J."/>
            <person name="Magot M."/>
            <person name="Ranchou-Peyruse A."/>
        </authorList>
    </citation>
    <scope>NUCLEOTIDE SEQUENCE [LARGE SCALE GENOMIC DNA]</scope>
    <source>
        <strain evidence="1 2">Bs107</strain>
    </source>
</reference>
<gene>
    <name evidence="1" type="ORF">P378_00400</name>
</gene>
<evidence type="ECO:0000313" key="1">
    <source>
        <dbReference type="EMBL" id="PHJ39930.1"/>
    </source>
</evidence>
<protein>
    <submittedName>
        <fullName evidence="1">Uncharacterized protein</fullName>
    </submittedName>
</protein>
<evidence type="ECO:0000313" key="2">
    <source>
        <dbReference type="Proteomes" id="UP000222564"/>
    </source>
</evidence>
<dbReference type="Proteomes" id="UP000222564">
    <property type="component" value="Unassembled WGS sequence"/>
</dbReference>
<dbReference type="EMBL" id="AWQQ01000004">
    <property type="protein sequence ID" value="PHJ39930.1"/>
    <property type="molecule type" value="Genomic_DNA"/>
</dbReference>
<accession>A0A2C6LMU1</accession>
<dbReference type="AlphaFoldDB" id="A0A2C6LMU1"/>